<dbReference type="EMBL" id="BAUT01000002">
    <property type="protein sequence ID" value="GAE24534.1"/>
    <property type="molecule type" value="Genomic_DNA"/>
</dbReference>
<evidence type="ECO:0000313" key="6">
    <source>
        <dbReference type="EMBL" id="GAE24534.1"/>
    </source>
</evidence>
<gene>
    <name evidence="6" type="ORF">JCM9140_470</name>
</gene>
<keyword evidence="2 6" id="KW-0489">Methyltransferase</keyword>
<proteinExistence type="predicted"/>
<dbReference type="PANTHER" id="PTHR44307:SF2">
    <property type="entry name" value="PHOSPHOETHANOLAMINE METHYLTRANSFERASE ISOFORM X1"/>
    <property type="match status" value="1"/>
</dbReference>
<comment type="pathway">
    <text evidence="1">Lipid metabolism.</text>
</comment>
<dbReference type="CDD" id="cd02440">
    <property type="entry name" value="AdoMet_MTases"/>
    <property type="match status" value="1"/>
</dbReference>
<dbReference type="AlphaFoldDB" id="W4PZK5"/>
<keyword evidence="3 6" id="KW-0808">Transferase</keyword>
<accession>W4PZK5</accession>
<evidence type="ECO:0000256" key="1">
    <source>
        <dbReference type="ARBA" id="ARBA00005189"/>
    </source>
</evidence>
<comment type="pathway">
    <text evidence="4">Phospholipid metabolism.</text>
</comment>
<dbReference type="STRING" id="1236970.JCM9140_470"/>
<evidence type="ECO:0000256" key="2">
    <source>
        <dbReference type="ARBA" id="ARBA00022603"/>
    </source>
</evidence>
<dbReference type="InterPro" id="IPR013216">
    <property type="entry name" value="Methyltransf_11"/>
</dbReference>
<dbReference type="Proteomes" id="UP000018890">
    <property type="component" value="Unassembled WGS sequence"/>
</dbReference>
<reference evidence="6" key="1">
    <citation type="journal article" date="2014" name="Genome Announc.">
        <title>Draft Genome Sequences of Three Alkaliphilic Bacillus Strains, Bacillus wakoensis JCM 9140T, Bacillus akibai JCM 9157T, and Bacillus hemicellulosilyticus JCM 9152T.</title>
        <authorList>
            <person name="Yuki M."/>
            <person name="Oshima K."/>
            <person name="Suda W."/>
            <person name="Oshida Y."/>
            <person name="Kitamura K."/>
            <person name="Iida T."/>
            <person name="Hattori M."/>
            <person name="Ohkuma M."/>
        </authorList>
    </citation>
    <scope>NUCLEOTIDE SEQUENCE [LARGE SCALE GENOMIC DNA]</scope>
    <source>
        <strain evidence="6">JCM 9140</strain>
    </source>
</reference>
<evidence type="ECO:0000256" key="4">
    <source>
        <dbReference type="ARBA" id="ARBA00025707"/>
    </source>
</evidence>
<dbReference type="Pfam" id="PF08241">
    <property type="entry name" value="Methyltransf_11"/>
    <property type="match status" value="1"/>
</dbReference>
<evidence type="ECO:0000313" key="7">
    <source>
        <dbReference type="Proteomes" id="UP000018890"/>
    </source>
</evidence>
<keyword evidence="7" id="KW-1185">Reference proteome</keyword>
<dbReference type="GO" id="GO:0008757">
    <property type="term" value="F:S-adenosylmethionine-dependent methyltransferase activity"/>
    <property type="evidence" value="ECO:0007669"/>
    <property type="project" value="InterPro"/>
</dbReference>
<evidence type="ECO:0000259" key="5">
    <source>
        <dbReference type="Pfam" id="PF08241"/>
    </source>
</evidence>
<dbReference type="OrthoDB" id="43862at2"/>
<dbReference type="SUPFAM" id="SSF53335">
    <property type="entry name" value="S-adenosyl-L-methionine-dependent methyltransferases"/>
    <property type="match status" value="1"/>
</dbReference>
<dbReference type="PANTHER" id="PTHR44307">
    <property type="entry name" value="PHOSPHOETHANOLAMINE METHYLTRANSFERASE"/>
    <property type="match status" value="1"/>
</dbReference>
<comment type="caution">
    <text evidence="6">The sequence shown here is derived from an EMBL/GenBank/DDBJ whole genome shotgun (WGS) entry which is preliminary data.</text>
</comment>
<sequence>MMPYSYVDLLGEFQIGSAHPGGFDRTKAVLQKESFEKEMKVLDVGCGTGDSAFYIAKTFNCHVVGLEHHPVMIRTLEQRKKKEQTSIQIIEGTVENLPFDSKMFDFVLCESLLAFVDINQALNECYRVLKDNGTLIINEMIVKDMTIGDRETFKEFYGVKELHDETQLVKKIERAGFKTIKPFHNSSPLPAQPIDIQLTPNIDPELLHVLDTHVKIQKELGKNIESIVLKCKK</sequence>
<evidence type="ECO:0000256" key="3">
    <source>
        <dbReference type="ARBA" id="ARBA00022679"/>
    </source>
</evidence>
<protein>
    <submittedName>
        <fullName evidence="6">SAM-dependent methyltransferases</fullName>
    </submittedName>
</protein>
<organism evidence="6 7">
    <name type="scientific">Halalkalibacter wakoensis JCM 9140</name>
    <dbReference type="NCBI Taxonomy" id="1236970"/>
    <lineage>
        <taxon>Bacteria</taxon>
        <taxon>Bacillati</taxon>
        <taxon>Bacillota</taxon>
        <taxon>Bacilli</taxon>
        <taxon>Bacillales</taxon>
        <taxon>Bacillaceae</taxon>
        <taxon>Halalkalibacter</taxon>
    </lineage>
</organism>
<dbReference type="Gene3D" id="3.40.50.150">
    <property type="entry name" value="Vaccinia Virus protein VP39"/>
    <property type="match status" value="1"/>
</dbReference>
<dbReference type="GO" id="GO:0032259">
    <property type="term" value="P:methylation"/>
    <property type="evidence" value="ECO:0007669"/>
    <property type="project" value="UniProtKB-KW"/>
</dbReference>
<feature type="domain" description="Methyltransferase type 11" evidence="5">
    <location>
        <begin position="42"/>
        <end position="137"/>
    </location>
</feature>
<dbReference type="InterPro" id="IPR029063">
    <property type="entry name" value="SAM-dependent_MTases_sf"/>
</dbReference>
<name>W4PZK5_9BACI</name>